<evidence type="ECO:0000313" key="4">
    <source>
        <dbReference type="Proteomes" id="UP000179769"/>
    </source>
</evidence>
<feature type="compositionally biased region" description="Low complexity" evidence="1">
    <location>
        <begin position="108"/>
        <end position="124"/>
    </location>
</feature>
<keyword evidence="4" id="KW-1185">Reference proteome</keyword>
<organism evidence="3 4">
    <name type="scientific">Parafrankia soli</name>
    <dbReference type="NCBI Taxonomy" id="2599596"/>
    <lineage>
        <taxon>Bacteria</taxon>
        <taxon>Bacillati</taxon>
        <taxon>Actinomycetota</taxon>
        <taxon>Actinomycetes</taxon>
        <taxon>Frankiales</taxon>
        <taxon>Frankiaceae</taxon>
        <taxon>Parafrankia</taxon>
    </lineage>
</organism>
<feature type="region of interest" description="Disordered" evidence="1">
    <location>
        <begin position="346"/>
        <end position="385"/>
    </location>
</feature>
<sequence length="493" mass="49612">MCVCLCAAAGVGAIAVVERRAHAVSAISRQTMAGTQASWDIHRHLAEAAAAEASTFLGISTTPGAAPYDDFAAAMRAANEAMVRAGATTDPGSGGLACPGQEPPATVRPSPTSSGPTSSATAGAGAAGASGGPGKGGSGRGGARSAAPPSSEAAAAALATLVCLTPVYTRYVGEARANDRMGMSVGGAYLRMANSLMNDHLLPASATLARSHTEDQAQAFRRATRAGDVAGLAVVALLALAALAAAQVLGVLWTRRWLNPGLLAATLLVTVGIIWPQAALATERAKLASARSEGYDVQAMLARVRHLALRAEGDVLYWRIAQGGEIVFDADFDQTAAQLACAARGREPGTTPLNEPRALNEPSGAGAASAAEEGLPGPHEAATRDPNLVRWCGPATARPLDPGIVKLVDTARQAGATAIDAPVGDSTPRATGRFMELDRALTKADGVAEARFGTEVAGAGDALRGVAAGAGALFLLAAVLAAAGLAPRIREYG</sequence>
<feature type="compositionally biased region" description="Low complexity" evidence="1">
    <location>
        <begin position="361"/>
        <end position="378"/>
    </location>
</feature>
<evidence type="ECO:0000313" key="3">
    <source>
        <dbReference type="EMBL" id="OHV27739.1"/>
    </source>
</evidence>
<dbReference type="OrthoDB" id="3218196at2"/>
<comment type="caution">
    <text evidence="3">The sequence shown here is derived from an EMBL/GenBank/DDBJ whole genome shotgun (WGS) entry which is preliminary data.</text>
</comment>
<feature type="transmembrane region" description="Helical" evidence="2">
    <location>
        <begin position="229"/>
        <end position="249"/>
    </location>
</feature>
<evidence type="ECO:0000256" key="2">
    <source>
        <dbReference type="SAM" id="Phobius"/>
    </source>
</evidence>
<proteinExistence type="predicted"/>
<dbReference type="EMBL" id="MAXA01000218">
    <property type="protein sequence ID" value="OHV27739.1"/>
    <property type="molecule type" value="Genomic_DNA"/>
</dbReference>
<reference evidence="4" key="1">
    <citation type="submission" date="2016-07" db="EMBL/GenBank/DDBJ databases">
        <title>Frankia sp. NRRL B-16219 Genome sequencing.</title>
        <authorList>
            <person name="Ghodhbane-Gtari F."/>
            <person name="Swanson E."/>
            <person name="Gueddou A."/>
            <person name="Louati M."/>
            <person name="Nouioui I."/>
            <person name="Hezbri K."/>
            <person name="Abebe-Akele F."/>
            <person name="Simpson S."/>
            <person name="Morris K."/>
            <person name="Thomas K."/>
            <person name="Gtari M."/>
            <person name="Tisa L.S."/>
        </authorList>
    </citation>
    <scope>NUCLEOTIDE SEQUENCE [LARGE SCALE GENOMIC DNA]</scope>
    <source>
        <strain evidence="4">NRRL B-16219</strain>
    </source>
</reference>
<feature type="transmembrane region" description="Helical" evidence="2">
    <location>
        <begin position="466"/>
        <end position="486"/>
    </location>
</feature>
<evidence type="ECO:0000256" key="1">
    <source>
        <dbReference type="SAM" id="MobiDB-lite"/>
    </source>
</evidence>
<feature type="transmembrane region" description="Helical" evidence="2">
    <location>
        <begin position="261"/>
        <end position="281"/>
    </location>
</feature>
<name>A0A1S1Q2D1_9ACTN</name>
<dbReference type="AlphaFoldDB" id="A0A1S1Q2D1"/>
<feature type="compositionally biased region" description="Gly residues" evidence="1">
    <location>
        <begin position="125"/>
        <end position="142"/>
    </location>
</feature>
<feature type="region of interest" description="Disordered" evidence="1">
    <location>
        <begin position="86"/>
        <end position="148"/>
    </location>
</feature>
<gene>
    <name evidence="3" type="ORF">BBK14_19740</name>
</gene>
<accession>A0A1S1Q2D1</accession>
<keyword evidence="2" id="KW-0812">Transmembrane</keyword>
<keyword evidence="2" id="KW-0472">Membrane</keyword>
<protein>
    <submittedName>
        <fullName evidence="3">Uncharacterized protein</fullName>
    </submittedName>
</protein>
<dbReference type="Proteomes" id="UP000179769">
    <property type="component" value="Unassembled WGS sequence"/>
</dbReference>
<keyword evidence="2" id="KW-1133">Transmembrane helix</keyword>